<geneLocation type="plasmid" evidence="1 2">
    <name>pREB6</name>
</geneLocation>
<proteinExistence type="predicted"/>
<name>A8ZQ86_ACAM1</name>
<dbReference type="Proteomes" id="UP000000268">
    <property type="component" value="Plasmid pREB6"/>
</dbReference>
<dbReference type="OrthoDB" id="488906at2"/>
<dbReference type="KEGG" id="amr:AM1_F0105"/>
<gene>
    <name evidence="1" type="ordered locus">AM1_F0105</name>
</gene>
<evidence type="ECO:0000313" key="2">
    <source>
        <dbReference type="Proteomes" id="UP000000268"/>
    </source>
</evidence>
<protein>
    <submittedName>
        <fullName evidence="1">Uncharacterized protein</fullName>
    </submittedName>
</protein>
<organism evidence="1 2">
    <name type="scientific">Acaryochloris marina (strain MBIC 11017)</name>
    <dbReference type="NCBI Taxonomy" id="329726"/>
    <lineage>
        <taxon>Bacteria</taxon>
        <taxon>Bacillati</taxon>
        <taxon>Cyanobacteriota</taxon>
        <taxon>Cyanophyceae</taxon>
        <taxon>Acaryochloridales</taxon>
        <taxon>Acaryochloridaceae</taxon>
        <taxon>Acaryochloris</taxon>
    </lineage>
</organism>
<dbReference type="AlphaFoldDB" id="A8ZQ86"/>
<dbReference type="EMBL" id="CP000843">
    <property type="protein sequence ID" value="ABW33079.1"/>
    <property type="molecule type" value="Genomic_DNA"/>
</dbReference>
<keyword evidence="2" id="KW-1185">Reference proteome</keyword>
<accession>A8ZQ86</accession>
<keyword evidence="1" id="KW-0614">Plasmid</keyword>
<evidence type="ECO:0000313" key="1">
    <source>
        <dbReference type="EMBL" id="ABW33079.1"/>
    </source>
</evidence>
<dbReference type="HOGENOM" id="CLU_193885_1_0_3"/>
<sequence>MFPFCCQPNTGHQTKSRENYRQHQLEFLKMIQDHLEAGLAAVSAAINTIDAQVQNSDSQQEGDAA</sequence>
<reference evidence="1 2" key="1">
    <citation type="journal article" date="2008" name="Proc. Natl. Acad. Sci. U.S.A.">
        <title>Niche adaptation and genome expansion in the chlorophyll d-producing cyanobacterium Acaryochloris marina.</title>
        <authorList>
            <person name="Swingley W.D."/>
            <person name="Chen M."/>
            <person name="Cheung P.C."/>
            <person name="Conrad A.L."/>
            <person name="Dejesa L.C."/>
            <person name="Hao J."/>
            <person name="Honchak B.M."/>
            <person name="Karbach L.E."/>
            <person name="Kurdoglu A."/>
            <person name="Lahiri S."/>
            <person name="Mastrian S.D."/>
            <person name="Miyashita H."/>
            <person name="Page L."/>
            <person name="Ramakrishna P."/>
            <person name="Satoh S."/>
            <person name="Sattley W.M."/>
            <person name="Shimada Y."/>
            <person name="Taylor H.L."/>
            <person name="Tomo T."/>
            <person name="Tsuchiya T."/>
            <person name="Wang Z.T."/>
            <person name="Raymond J."/>
            <person name="Mimuro M."/>
            <person name="Blankenship R.E."/>
            <person name="Touchman J.W."/>
        </authorList>
    </citation>
    <scope>NUCLEOTIDE SEQUENCE [LARGE SCALE GENOMIC DNA]</scope>
    <source>
        <strain evidence="2">MBIC 11017</strain>
        <plasmid evidence="2">Plasmid pREB6</plasmid>
    </source>
</reference>
<dbReference type="RefSeq" id="WP_012168168.1">
    <property type="nucleotide sequence ID" value="NC_009931.1"/>
</dbReference>